<evidence type="ECO:0008006" key="4">
    <source>
        <dbReference type="Google" id="ProtNLM"/>
    </source>
</evidence>
<accession>A0A1F6N0T4</accession>
<name>A0A1F6N0T4_9BACT</name>
<feature type="transmembrane region" description="Helical" evidence="1">
    <location>
        <begin position="387"/>
        <end position="403"/>
    </location>
</feature>
<dbReference type="Proteomes" id="UP000177040">
    <property type="component" value="Unassembled WGS sequence"/>
</dbReference>
<keyword evidence="1" id="KW-1133">Transmembrane helix</keyword>
<reference evidence="2 3" key="1">
    <citation type="journal article" date="2016" name="Nat. Commun.">
        <title>Thousands of microbial genomes shed light on interconnected biogeochemical processes in an aquifer system.</title>
        <authorList>
            <person name="Anantharaman K."/>
            <person name="Brown C.T."/>
            <person name="Hug L.A."/>
            <person name="Sharon I."/>
            <person name="Castelle C.J."/>
            <person name="Probst A.J."/>
            <person name="Thomas B.C."/>
            <person name="Singh A."/>
            <person name="Wilkins M.J."/>
            <person name="Karaoz U."/>
            <person name="Brodie E.L."/>
            <person name="Williams K.H."/>
            <person name="Hubbard S.S."/>
            <person name="Banfield J.F."/>
        </authorList>
    </citation>
    <scope>NUCLEOTIDE SEQUENCE [LARGE SCALE GENOMIC DNA]</scope>
</reference>
<keyword evidence="1" id="KW-0472">Membrane</keyword>
<feature type="transmembrane region" description="Helical" evidence="1">
    <location>
        <begin position="125"/>
        <end position="145"/>
    </location>
</feature>
<feature type="transmembrane region" description="Helical" evidence="1">
    <location>
        <begin position="204"/>
        <end position="222"/>
    </location>
</feature>
<feature type="transmembrane region" description="Helical" evidence="1">
    <location>
        <begin position="415"/>
        <end position="436"/>
    </location>
</feature>
<organism evidence="2 3">
    <name type="scientific">Candidatus Magasanikbacteria bacterium RIFCSPLOWO2_01_FULL_40_15</name>
    <dbReference type="NCBI Taxonomy" id="1798686"/>
    <lineage>
        <taxon>Bacteria</taxon>
        <taxon>Candidatus Magasanikiibacteriota</taxon>
    </lineage>
</organism>
<dbReference type="EMBL" id="MFQH01000024">
    <property type="protein sequence ID" value="OGH77378.1"/>
    <property type="molecule type" value="Genomic_DNA"/>
</dbReference>
<gene>
    <name evidence="2" type="ORF">A2983_01590</name>
</gene>
<feature type="transmembrane region" description="Helical" evidence="1">
    <location>
        <begin position="6"/>
        <end position="27"/>
    </location>
</feature>
<evidence type="ECO:0000313" key="2">
    <source>
        <dbReference type="EMBL" id="OGH77378.1"/>
    </source>
</evidence>
<sequence>MAWFKKYIFEVVLVLLAAGFFVVYQFLYWDFYAQPLSADVATQESAYLIFNQPDEMANYLFIRQWVLHHKIGMEEALSGVALNQLHPRSMTVVNGELMPIGFPGFIVLLAFAMKAITFFNDGSLFNYFVVMITPLSAVTAPLFLYGIIRRLFDDRSLAFLSAIGLFFLPPWWYYASRPLQHMTLFVTLFLVATYFLIKYKNKSVQLFLFTFFWGLALYIRPTEWLWTLFLFTSLFIFLKPKLNISGILSGIIGMSVVGVLFFVTQNAFYGNLFASGYVRPQLNGAGGLITSGPQGIPLLNAIFLPFGWHPLIILKTIYNYGFKLIAPWTVAAIIGFGLTLYERQKIWRYYSIVFGGVVFLILLYYGSWNFADNLAGLVSIGSSQTRYFLPLYVLSLPFVAFLLKKLWTLTKTGQLCAIMIFFALALFSFKAVFLRFEGLAEIKNTVAGYYDWRSRIYEATPSSAIVVTRYGDKYLFPGRRVLVNWQGEEEIQAMAKLAMLGFPLYWYDIELSQKDKAEMETKWRSTELTLSEPIAVWDNLELRPVKRVENLGEKK</sequence>
<proteinExistence type="predicted"/>
<feature type="transmembrane region" description="Helical" evidence="1">
    <location>
        <begin position="324"/>
        <end position="341"/>
    </location>
</feature>
<feature type="transmembrane region" description="Helical" evidence="1">
    <location>
        <begin position="97"/>
        <end position="119"/>
    </location>
</feature>
<keyword evidence="1" id="KW-0812">Transmembrane</keyword>
<feature type="transmembrane region" description="Helical" evidence="1">
    <location>
        <begin position="179"/>
        <end position="197"/>
    </location>
</feature>
<evidence type="ECO:0000313" key="3">
    <source>
        <dbReference type="Proteomes" id="UP000177040"/>
    </source>
</evidence>
<comment type="caution">
    <text evidence="2">The sequence shown here is derived from an EMBL/GenBank/DDBJ whole genome shotgun (WGS) entry which is preliminary data.</text>
</comment>
<feature type="transmembrane region" description="Helical" evidence="1">
    <location>
        <begin position="242"/>
        <end position="263"/>
    </location>
</feature>
<feature type="transmembrane region" description="Helical" evidence="1">
    <location>
        <begin position="348"/>
        <end position="367"/>
    </location>
</feature>
<dbReference type="AlphaFoldDB" id="A0A1F6N0T4"/>
<evidence type="ECO:0000256" key="1">
    <source>
        <dbReference type="SAM" id="Phobius"/>
    </source>
</evidence>
<protein>
    <recommendedName>
        <fullName evidence="4">Glycosyltransferase RgtA/B/C/D-like domain-containing protein</fullName>
    </recommendedName>
</protein>